<organism evidence="1 2">
    <name type="scientific">Streptomyces alboflavus</name>
    <dbReference type="NCBI Taxonomy" id="67267"/>
    <lineage>
        <taxon>Bacteria</taxon>
        <taxon>Bacillati</taxon>
        <taxon>Actinomycetota</taxon>
        <taxon>Actinomycetes</taxon>
        <taxon>Kitasatosporales</taxon>
        <taxon>Streptomycetaceae</taxon>
        <taxon>Streptomyces</taxon>
    </lineage>
</organism>
<protein>
    <submittedName>
        <fullName evidence="1">Uncharacterized protein</fullName>
    </submittedName>
</protein>
<accession>A0A1Z1WEH9</accession>
<dbReference type="KEGG" id="salf:SMD44_04194"/>
<sequence length="31" mass="3561">MRQHFFLVFTETHGRHLPGATGPVIGTFFQM</sequence>
<dbReference type="EMBL" id="CP021748">
    <property type="protein sequence ID" value="ARX84740.1"/>
    <property type="molecule type" value="Genomic_DNA"/>
</dbReference>
<name>A0A1Z1WEH9_9ACTN</name>
<evidence type="ECO:0000313" key="2">
    <source>
        <dbReference type="Proteomes" id="UP000195880"/>
    </source>
</evidence>
<keyword evidence="2" id="KW-1185">Reference proteome</keyword>
<gene>
    <name evidence="1" type="ORF">SMD44_04194</name>
</gene>
<dbReference type="Proteomes" id="UP000195880">
    <property type="component" value="Chromosome"/>
</dbReference>
<dbReference type="AlphaFoldDB" id="A0A1Z1WEH9"/>
<proteinExistence type="predicted"/>
<reference evidence="1 2" key="1">
    <citation type="submission" date="2017-05" db="EMBL/GenBank/DDBJ databases">
        <title>Streptomyces alboflavus Genome sequencing and assembly.</title>
        <authorList>
            <person name="Wang Y."/>
            <person name="Du B."/>
            <person name="Ding Y."/>
            <person name="Liu H."/>
            <person name="Hou Q."/>
            <person name="Liu K."/>
            <person name="Wang C."/>
            <person name="Yao L."/>
        </authorList>
    </citation>
    <scope>NUCLEOTIDE SEQUENCE [LARGE SCALE GENOMIC DNA]</scope>
    <source>
        <strain evidence="1 2">MDJK44</strain>
    </source>
</reference>
<evidence type="ECO:0000313" key="1">
    <source>
        <dbReference type="EMBL" id="ARX84740.1"/>
    </source>
</evidence>